<dbReference type="EMBL" id="HBIB01034613">
    <property type="protein sequence ID" value="CAE0260138.1"/>
    <property type="molecule type" value="Transcribed_RNA"/>
</dbReference>
<organism evidence="3">
    <name type="scientific">Palpitomonas bilix</name>
    <dbReference type="NCBI Taxonomy" id="652834"/>
    <lineage>
        <taxon>Eukaryota</taxon>
        <taxon>Eukaryota incertae sedis</taxon>
    </lineage>
</organism>
<evidence type="ECO:0000256" key="1">
    <source>
        <dbReference type="SAM" id="MobiDB-lite"/>
    </source>
</evidence>
<feature type="region of interest" description="Disordered" evidence="1">
    <location>
        <begin position="164"/>
        <end position="190"/>
    </location>
</feature>
<feature type="compositionally biased region" description="Basic residues" evidence="1">
    <location>
        <begin position="173"/>
        <end position="183"/>
    </location>
</feature>
<gene>
    <name evidence="3" type="ORF">PBIL07802_LOCUS22417</name>
</gene>
<dbReference type="AlphaFoldDB" id="A0A7S3DLF2"/>
<dbReference type="InterPro" id="IPR004875">
    <property type="entry name" value="DDE_SF_endonuclease_dom"/>
</dbReference>
<protein>
    <recommendedName>
        <fullName evidence="2">DDE-1 domain-containing protein</fullName>
    </recommendedName>
</protein>
<feature type="domain" description="DDE-1" evidence="2">
    <location>
        <begin position="248"/>
        <end position="386"/>
    </location>
</feature>
<accession>A0A7S3DLF2</accession>
<dbReference type="GO" id="GO:0003676">
    <property type="term" value="F:nucleic acid binding"/>
    <property type="evidence" value="ECO:0007669"/>
    <property type="project" value="InterPro"/>
</dbReference>
<dbReference type="Pfam" id="PF03184">
    <property type="entry name" value="DDE_1"/>
    <property type="match status" value="1"/>
</dbReference>
<proteinExistence type="predicted"/>
<name>A0A7S3DLF2_9EUKA</name>
<sequence>MSLQFLAEFGAGEKRKKFFCTFEEKVRIINAYDDFCATSKNPTLQAFRQTMSEKLGFPENLISLGFLGKLMRDRDSIIVAAANSGSKRRKVEVRYPLLEEAIKLYVRAAARQGVNITLQDLSDRAQTIGALAVEEKAVDADKLPQGEEGWKSLVRRIRRDERYGQKRRDDKKDKKKKRSRRKKKDDDDDEDGFEFDWIDIVRSVENDPERIFNADESVLLWRKNKTVSDEHPEEEAPPLHTELVDKKEKVILFITSSLSGHVVMPFVVGTWKKPLSCEKRGQLPGDIVHGEYVAKKDGFTDSTVFAKYLLALNAFIKQTVGKKCVLIVDNVASHAVHTISELGGAKGLEFVDVHVLPKKCKRTQSPANCGINSLVKGLYKKKLRDTFDAMSHSGADEMELDRAGELQRNVSFDLCLDLIRKVYQELAEGEIDKKRSTVPELVKKSWDASGLKTEEEGGRKKVQSRKLEANARAVRRLIEKEACGGLSDKGRKSIVSELLEEDNHLTERYLDNMPLDNIEAFYRLALEVISEETDDWDNNDMGLQLGTMAPTFAEALNSVDSILAAGKLCQGGRVATLAADLRIALVDAFKHKMRQVAAAKAKAKRAASAHKTKVQVPSGVDGQ</sequence>
<evidence type="ECO:0000313" key="3">
    <source>
        <dbReference type="EMBL" id="CAE0260138.1"/>
    </source>
</evidence>
<evidence type="ECO:0000259" key="2">
    <source>
        <dbReference type="Pfam" id="PF03184"/>
    </source>
</evidence>
<reference evidence="3" key="1">
    <citation type="submission" date="2021-01" db="EMBL/GenBank/DDBJ databases">
        <authorList>
            <person name="Corre E."/>
            <person name="Pelletier E."/>
            <person name="Niang G."/>
            <person name="Scheremetjew M."/>
            <person name="Finn R."/>
            <person name="Kale V."/>
            <person name="Holt S."/>
            <person name="Cochrane G."/>
            <person name="Meng A."/>
            <person name="Brown T."/>
            <person name="Cohen L."/>
        </authorList>
    </citation>
    <scope>NUCLEOTIDE SEQUENCE</scope>
    <source>
        <strain evidence="3">NIES-2562</strain>
    </source>
</reference>